<accession>A0A086TLJ9</accession>
<gene>
    <name evidence="2" type="ORF">MVEG_11351</name>
</gene>
<organism evidence="2 3">
    <name type="scientific">Podila verticillata NRRL 6337</name>
    <dbReference type="NCBI Taxonomy" id="1069443"/>
    <lineage>
        <taxon>Eukaryota</taxon>
        <taxon>Fungi</taxon>
        <taxon>Fungi incertae sedis</taxon>
        <taxon>Mucoromycota</taxon>
        <taxon>Mortierellomycotina</taxon>
        <taxon>Mortierellomycetes</taxon>
        <taxon>Mortierellales</taxon>
        <taxon>Mortierellaceae</taxon>
        <taxon>Podila</taxon>
    </lineage>
</organism>
<dbReference type="AlphaFoldDB" id="A0A086TLJ9"/>
<dbReference type="Gene3D" id="3.80.10.10">
    <property type="entry name" value="Ribonuclease Inhibitor"/>
    <property type="match status" value="1"/>
</dbReference>
<feature type="region of interest" description="Disordered" evidence="1">
    <location>
        <begin position="494"/>
        <end position="525"/>
    </location>
</feature>
<evidence type="ECO:0000256" key="1">
    <source>
        <dbReference type="SAM" id="MobiDB-lite"/>
    </source>
</evidence>
<evidence type="ECO:0000313" key="3">
    <source>
        <dbReference type="Proteomes" id="UP000243308"/>
    </source>
</evidence>
<evidence type="ECO:0008006" key="4">
    <source>
        <dbReference type="Google" id="ProtNLM"/>
    </source>
</evidence>
<dbReference type="EMBL" id="KN042430">
    <property type="protein sequence ID" value="KFH62826.1"/>
    <property type="molecule type" value="Genomic_DNA"/>
</dbReference>
<name>A0A086TLJ9_9FUNG</name>
<dbReference type="OrthoDB" id="2393076at2759"/>
<reference evidence="2 3" key="1">
    <citation type="submission" date="2011-02" db="EMBL/GenBank/DDBJ databases">
        <title>The Genome Sequence of Mortierella verticillata NRRL 6337.</title>
        <authorList>
            <consortium name="The Broad Institute Genome Sequencing Platform"/>
            <person name="Russ C."/>
            <person name="Cuomo C."/>
            <person name="Burger G."/>
            <person name="Gray M.W."/>
            <person name="Holland P.W.H."/>
            <person name="King N."/>
            <person name="Lang F.B.F."/>
            <person name="Roger A.J."/>
            <person name="Ruiz-Trillo I."/>
            <person name="Young S.K."/>
            <person name="Zeng Q."/>
            <person name="Gargeya S."/>
            <person name="Alvarado L."/>
            <person name="Berlin A."/>
            <person name="Chapman S.B."/>
            <person name="Chen Z."/>
            <person name="Freedman E."/>
            <person name="Gellesch M."/>
            <person name="Goldberg J."/>
            <person name="Griggs A."/>
            <person name="Gujja S."/>
            <person name="Heilman E."/>
            <person name="Heiman D."/>
            <person name="Howarth C."/>
            <person name="Mehta T."/>
            <person name="Neiman D."/>
            <person name="Pearson M."/>
            <person name="Roberts A."/>
            <person name="Saif S."/>
            <person name="Shea T."/>
            <person name="Shenoy N."/>
            <person name="Sisk P."/>
            <person name="Stolte C."/>
            <person name="Sykes S."/>
            <person name="White J."/>
            <person name="Yandava C."/>
            <person name="Haas B."/>
            <person name="Nusbaum C."/>
            <person name="Birren B."/>
        </authorList>
    </citation>
    <scope>NUCLEOTIDE SEQUENCE [LARGE SCALE GENOMIC DNA]</scope>
    <source>
        <strain evidence="2 3">NRRL 6337</strain>
    </source>
</reference>
<dbReference type="InterPro" id="IPR032675">
    <property type="entry name" value="LRR_dom_sf"/>
</dbReference>
<dbReference type="SUPFAM" id="SSF52047">
    <property type="entry name" value="RNI-like"/>
    <property type="match status" value="1"/>
</dbReference>
<keyword evidence="3" id="KW-1185">Reference proteome</keyword>
<feature type="compositionally biased region" description="Acidic residues" evidence="1">
    <location>
        <begin position="497"/>
        <end position="522"/>
    </location>
</feature>
<evidence type="ECO:0000313" key="2">
    <source>
        <dbReference type="EMBL" id="KFH62826.1"/>
    </source>
</evidence>
<dbReference type="Proteomes" id="UP000243308">
    <property type="component" value="Unassembled WGS sequence"/>
</dbReference>
<sequence>MFDVPELDNMLYMGLDRHSVVQCARVNKKWNKTVSPYVFQEIPRLPKKHHQEAFRRIVLEDYLQEQEKSPRPPSGPQPALAKYGHCVRRICNLNNILLYLKPPAANAIKASKTKKPAKTIKTKSTTTKVEEPSADDLLCHFLKRCRNLQQDELSLTKQHFELPERLGFMRHMSLTSIRTLSIFSGDSSLALTASTLQLILIGVSSSLESLTLSVSRLHKESAYGASQLTITGGDGQEKEKEDKLAERWIHFKTLKLLDIPATDHAAAQGFWAWFWPTCSRHVTHLEFCAWGPRSVRSMSFGIGHMKYLEKAHFGRTETEDHVELEDDDLAVMIAAGAGAGQSWKDVRFKSTAKAGPAAFHALLQHASTLDELHFVRHAGSAATVALLATCQKLRVLAALDNKDRPNIQFPEVLAEDFIDWDAGTGMVRPWPCALTLETIQIKIRGMTRTSEAVNYVQLQGRVFQRLSRFVNLQVLWLGHDPKLTPVVKRRRQCATASDEDEDGDFYIDSEEDDDDEEEMEDPWSERQQDCLTMTWEAGVRPLARLEKLRELNLSRMDIEFEETVAHWIIMVLPNLRKIRGVENSVQAYSFLKQHHPKLIRY</sequence>
<proteinExistence type="predicted"/>
<protein>
    <recommendedName>
        <fullName evidence="4">F-box domain-containing protein</fullName>
    </recommendedName>
</protein>